<dbReference type="GO" id="GO:0005886">
    <property type="term" value="C:plasma membrane"/>
    <property type="evidence" value="ECO:0007669"/>
    <property type="project" value="UniProtKB-SubCell"/>
</dbReference>
<dbReference type="EMBL" id="BLJN01000001">
    <property type="protein sequence ID" value="GFE78676.1"/>
    <property type="molecule type" value="Genomic_DNA"/>
</dbReference>
<keyword evidence="5 8" id="KW-0812">Transmembrane</keyword>
<reference evidence="10" key="1">
    <citation type="submission" date="2020-01" db="EMBL/GenBank/DDBJ databases">
        <title>'Steroidobacter agaridevorans' sp. nov., agar-degrading bacteria isolated from rhizosphere soils.</title>
        <authorList>
            <person name="Ikenaga M."/>
            <person name="Kataoka M."/>
            <person name="Murouchi A."/>
            <person name="Katsuragi S."/>
            <person name="Sakai M."/>
        </authorList>
    </citation>
    <scope>NUCLEOTIDE SEQUENCE [LARGE SCALE GENOMIC DNA]</scope>
    <source>
        <strain evidence="10">YU21-B</strain>
    </source>
</reference>
<evidence type="ECO:0000256" key="1">
    <source>
        <dbReference type="ARBA" id="ARBA00004651"/>
    </source>
</evidence>
<dbReference type="AlphaFoldDB" id="A0A829Y7B4"/>
<evidence type="ECO:0000256" key="6">
    <source>
        <dbReference type="ARBA" id="ARBA00022989"/>
    </source>
</evidence>
<organism evidence="9 10">
    <name type="scientific">Steroidobacter agaridevorans</name>
    <dbReference type="NCBI Taxonomy" id="2695856"/>
    <lineage>
        <taxon>Bacteria</taxon>
        <taxon>Pseudomonadati</taxon>
        <taxon>Pseudomonadota</taxon>
        <taxon>Gammaproteobacteria</taxon>
        <taxon>Steroidobacterales</taxon>
        <taxon>Steroidobacteraceae</taxon>
        <taxon>Steroidobacter</taxon>
    </lineage>
</organism>
<evidence type="ECO:0000256" key="3">
    <source>
        <dbReference type="ARBA" id="ARBA00022448"/>
    </source>
</evidence>
<dbReference type="PANTHER" id="PTHR30269:SF0">
    <property type="entry name" value="MEMBRANE TRANSPORTER PROTEIN YFCA-RELATED"/>
    <property type="match status" value="1"/>
</dbReference>
<evidence type="ECO:0000256" key="2">
    <source>
        <dbReference type="ARBA" id="ARBA00009142"/>
    </source>
</evidence>
<dbReference type="InterPro" id="IPR002781">
    <property type="entry name" value="TM_pro_TauE-like"/>
</dbReference>
<feature type="transmembrane region" description="Helical" evidence="8">
    <location>
        <begin position="45"/>
        <end position="65"/>
    </location>
</feature>
<feature type="transmembrane region" description="Helical" evidence="8">
    <location>
        <begin position="12"/>
        <end position="39"/>
    </location>
</feature>
<keyword evidence="7 8" id="KW-0472">Membrane</keyword>
<feature type="transmembrane region" description="Helical" evidence="8">
    <location>
        <begin position="77"/>
        <end position="96"/>
    </location>
</feature>
<feature type="transmembrane region" description="Helical" evidence="8">
    <location>
        <begin position="237"/>
        <end position="255"/>
    </location>
</feature>
<proteinExistence type="inferred from homology"/>
<keyword evidence="10" id="KW-1185">Reference proteome</keyword>
<name>A0A829Y7B4_9GAMM</name>
<comment type="subcellular location">
    <subcellularLocation>
        <location evidence="1 8">Cell membrane</location>
        <topology evidence="1 8">Multi-pass membrane protein</topology>
    </subcellularLocation>
</comment>
<dbReference type="PANTHER" id="PTHR30269">
    <property type="entry name" value="TRANSMEMBRANE PROTEIN YFCA"/>
    <property type="match status" value="1"/>
</dbReference>
<evidence type="ECO:0000256" key="5">
    <source>
        <dbReference type="ARBA" id="ARBA00022692"/>
    </source>
</evidence>
<comment type="similarity">
    <text evidence="2 8">Belongs to the 4-toluene sulfonate uptake permease (TSUP) (TC 2.A.102) family.</text>
</comment>
<evidence type="ECO:0000313" key="10">
    <source>
        <dbReference type="Proteomes" id="UP000445000"/>
    </source>
</evidence>
<protein>
    <recommendedName>
        <fullName evidence="8">Probable membrane transporter protein</fullName>
    </recommendedName>
</protein>
<dbReference type="Proteomes" id="UP000445000">
    <property type="component" value="Unassembled WGS sequence"/>
</dbReference>
<evidence type="ECO:0000256" key="4">
    <source>
        <dbReference type="ARBA" id="ARBA00022475"/>
    </source>
</evidence>
<keyword evidence="3" id="KW-0813">Transport</keyword>
<accession>A0A829Y7B4</accession>
<comment type="caution">
    <text evidence="9">The sequence shown here is derived from an EMBL/GenBank/DDBJ whole genome shotgun (WGS) entry which is preliminary data.</text>
</comment>
<evidence type="ECO:0000313" key="9">
    <source>
        <dbReference type="EMBL" id="GFE78676.1"/>
    </source>
</evidence>
<feature type="transmembrane region" description="Helical" evidence="8">
    <location>
        <begin position="184"/>
        <end position="203"/>
    </location>
</feature>
<dbReference type="RefSeq" id="WP_161810545.1">
    <property type="nucleotide sequence ID" value="NZ_BLJN01000001.1"/>
</dbReference>
<feature type="transmembrane region" description="Helical" evidence="8">
    <location>
        <begin position="102"/>
        <end position="120"/>
    </location>
</feature>
<dbReference type="InterPro" id="IPR052017">
    <property type="entry name" value="TSUP"/>
</dbReference>
<keyword evidence="4 8" id="KW-1003">Cell membrane</keyword>
<evidence type="ECO:0000256" key="8">
    <source>
        <dbReference type="RuleBase" id="RU363041"/>
    </source>
</evidence>
<evidence type="ECO:0000256" key="7">
    <source>
        <dbReference type="ARBA" id="ARBA00023136"/>
    </source>
</evidence>
<gene>
    <name evidence="9" type="ORF">GCM10011487_06760</name>
</gene>
<dbReference type="Pfam" id="PF01925">
    <property type="entry name" value="TauE"/>
    <property type="match status" value="1"/>
</dbReference>
<sequence length="258" mass="26531">MTTWDPSGLVYATLAAVAAGAINALAGGGTLISFPVLVAVGVPPVAANITNAVALCPGYFGATIAQLPNLKGQRAQLMLLIPIAVLGGLAGGMILLRTGERTFTALVPWMILAASLLLAVQEPVKKFVSKRLSNPSHKHHTAWFSALPIAAAAIYGGFFSAGMSVLLLAVLGLTLDDSLTRLNALKQVLAFSVNIAAAVFFLFSDQVVWGLAVVMAIGALIGGAIGGKLAGKLPPAVLRWVVVVAGIAIAILYWVKSN</sequence>
<keyword evidence="6 8" id="KW-1133">Transmembrane helix</keyword>
<feature type="transmembrane region" description="Helical" evidence="8">
    <location>
        <begin position="208"/>
        <end position="225"/>
    </location>
</feature>
<feature type="transmembrane region" description="Helical" evidence="8">
    <location>
        <begin position="141"/>
        <end position="172"/>
    </location>
</feature>